<dbReference type="Pfam" id="PF00591">
    <property type="entry name" value="Glycos_transf_3"/>
    <property type="match status" value="1"/>
</dbReference>
<feature type="binding site" evidence="4">
    <location>
        <position position="134"/>
    </location>
    <ligand>
        <name>5-phospho-alpha-D-ribose 1-diphosphate</name>
        <dbReference type="ChEBI" id="CHEBI:58017"/>
    </ligand>
</feature>
<comment type="caution">
    <text evidence="4">Lacks conserved residue(s) required for the propagation of feature annotation.</text>
</comment>
<feature type="binding site" evidence="4">
    <location>
        <position position="180"/>
    </location>
    <ligand>
        <name>anthranilate</name>
        <dbReference type="ChEBI" id="CHEBI:16567"/>
        <label>2</label>
    </ligand>
</feature>
<evidence type="ECO:0000259" key="5">
    <source>
        <dbReference type="Pfam" id="PF00591"/>
    </source>
</evidence>
<reference evidence="8" key="1">
    <citation type="journal article" date="2019" name="Int. J. Syst. Evol. Microbiol.">
        <title>The Global Catalogue of Microorganisms (GCM) 10K type strain sequencing project: providing services to taxonomists for standard genome sequencing and annotation.</title>
        <authorList>
            <consortium name="The Broad Institute Genomics Platform"/>
            <consortium name="The Broad Institute Genome Sequencing Center for Infectious Disease"/>
            <person name="Wu L."/>
            <person name="Ma J."/>
        </authorList>
    </citation>
    <scope>NUCLEOTIDE SEQUENCE [LARGE SCALE GENOMIC DNA]</scope>
    <source>
        <strain evidence="8">CGMCC 1.10188</strain>
    </source>
</reference>
<keyword evidence="4" id="KW-0460">Magnesium</keyword>
<comment type="function">
    <text evidence="4">Catalyzes the transfer of the phosphoribosyl group of 5-phosphorylribose-1-pyrophosphate (PRPP) to anthranilate to yield N-(5'-phosphoribosyl)-anthranilate (PRA).</text>
</comment>
<dbReference type="InterPro" id="IPR005940">
    <property type="entry name" value="Anthranilate_Pribosyl_Tfrase"/>
</dbReference>
<feature type="binding site" evidence="4">
    <location>
        <position position="240"/>
    </location>
    <ligand>
        <name>Mg(2+)</name>
        <dbReference type="ChEBI" id="CHEBI:18420"/>
        <label>2</label>
    </ligand>
</feature>
<keyword evidence="4" id="KW-0057">Aromatic amino acid biosynthesis</keyword>
<feature type="binding site" evidence="4">
    <location>
        <position position="125"/>
    </location>
    <ligand>
        <name>anthranilate</name>
        <dbReference type="ChEBI" id="CHEBI:16567"/>
        <label>1</label>
    </ligand>
</feature>
<comment type="similarity">
    <text evidence="4">Belongs to the anthranilate phosphoribosyltransferase family.</text>
</comment>
<keyword evidence="8" id="KW-1185">Reference proteome</keyword>
<proteinExistence type="inferred from homology"/>
<dbReference type="EC" id="2.4.2.18" evidence="4"/>
<dbReference type="InterPro" id="IPR035902">
    <property type="entry name" value="Nuc_phospho_transferase"/>
</dbReference>
<feature type="binding site" evidence="4">
    <location>
        <position position="94"/>
    </location>
    <ligand>
        <name>anthranilate</name>
        <dbReference type="ChEBI" id="CHEBI:16567"/>
        <label>1</label>
    </ligand>
</feature>
<sequence>MSSQTTGQPPEPAPEDFRALIARVADGHPLTRDQARSAFRLMMGGEATPAQIGGFLMALRVRGETVDEITAGAEVMRAKAMSVRAPDGAVDTCGTGGDARGTFNISTAASLIVAACGVPVAKHGNRALSSKSGSADVLKALGLNIDADLERVERAGRDAGFCFMMAPRHHAAMLNVAGPRVELGTRTIFNLLGPLANPAGTRFQLMGVFAARWVEPVAHVLRNLGSERAWVVHGRDGLDEITITGETDVAELVDGEVRRFTIAPEMVGLDRYAPDDLKGGDAAANAAAIQAMLAGAPGALRDVALLNAAATLVIAGATPDLATGVDRAREALDSGRATTVLDRVIAITNGREG</sequence>
<comment type="subunit">
    <text evidence="4">Homodimer.</text>
</comment>
<dbReference type="InterPro" id="IPR000312">
    <property type="entry name" value="Glycosyl_Trfase_fam3"/>
</dbReference>
<keyword evidence="1 4" id="KW-0328">Glycosyltransferase</keyword>
<dbReference type="SUPFAM" id="SSF52418">
    <property type="entry name" value="Nucleoside phosphorylase/phosphoribosyltransferase catalytic domain"/>
    <property type="match status" value="1"/>
</dbReference>
<feature type="binding site" evidence="4">
    <location>
        <position position="102"/>
    </location>
    <ligand>
        <name>5-phospho-alpha-D-ribose 1-diphosphate</name>
        <dbReference type="ChEBI" id="CHEBI:58017"/>
    </ligand>
</feature>
<evidence type="ECO:0000256" key="2">
    <source>
        <dbReference type="ARBA" id="ARBA00022679"/>
    </source>
</evidence>
<evidence type="ECO:0000259" key="6">
    <source>
        <dbReference type="Pfam" id="PF02885"/>
    </source>
</evidence>
<keyword evidence="2 4" id="KW-0808">Transferase</keyword>
<feature type="binding site" evidence="4">
    <location>
        <begin position="122"/>
        <end position="130"/>
    </location>
    <ligand>
        <name>5-phospho-alpha-D-ribose 1-diphosphate</name>
        <dbReference type="ChEBI" id="CHEBI:58017"/>
    </ligand>
</feature>
<evidence type="ECO:0000313" key="7">
    <source>
        <dbReference type="EMBL" id="GGB30345.1"/>
    </source>
</evidence>
<comment type="caution">
    <text evidence="7">The sequence shown here is derived from an EMBL/GenBank/DDBJ whole genome shotgun (WGS) entry which is preliminary data.</text>
</comment>
<comment type="cofactor">
    <cofactor evidence="4">
        <name>Mg(2+)</name>
        <dbReference type="ChEBI" id="CHEBI:18420"/>
    </cofactor>
    <text evidence="4">Binds 2 magnesium ions per monomer.</text>
</comment>
<accession>A0ABQ1I9K6</accession>
<keyword evidence="4" id="KW-0479">Metal-binding</keyword>
<name>A0ABQ1I9K6_9PROT</name>
<dbReference type="RefSeq" id="WP_188575473.1">
    <property type="nucleotide sequence ID" value="NZ_BMDZ01000007.1"/>
</dbReference>
<dbReference type="InterPro" id="IPR036320">
    <property type="entry name" value="Glycosyl_Trfase_fam3_N_dom_sf"/>
</dbReference>
<comment type="pathway">
    <text evidence="4">Amino-acid biosynthesis; L-tryptophan biosynthesis; L-tryptophan from chorismate: step 2/5.</text>
</comment>
<keyword evidence="4" id="KW-0028">Amino-acid biosynthesis</keyword>
<dbReference type="EMBL" id="BMDZ01000007">
    <property type="protein sequence ID" value="GGB30345.1"/>
    <property type="molecule type" value="Genomic_DNA"/>
</dbReference>
<protein>
    <recommendedName>
        <fullName evidence="4">Anthranilate phosphoribosyltransferase</fullName>
        <ecNumber evidence="4">2.4.2.18</ecNumber>
    </recommendedName>
</protein>
<comment type="catalytic activity">
    <reaction evidence="4">
        <text>N-(5-phospho-beta-D-ribosyl)anthranilate + diphosphate = 5-phospho-alpha-D-ribose 1-diphosphate + anthranilate</text>
        <dbReference type="Rhea" id="RHEA:11768"/>
        <dbReference type="ChEBI" id="CHEBI:16567"/>
        <dbReference type="ChEBI" id="CHEBI:18277"/>
        <dbReference type="ChEBI" id="CHEBI:33019"/>
        <dbReference type="ChEBI" id="CHEBI:58017"/>
        <dbReference type="EC" id="2.4.2.18"/>
    </reaction>
</comment>
<evidence type="ECO:0000313" key="8">
    <source>
        <dbReference type="Proteomes" id="UP000603352"/>
    </source>
</evidence>
<keyword evidence="3 4" id="KW-0822">Tryptophan biosynthesis</keyword>
<dbReference type="NCBIfam" id="TIGR01245">
    <property type="entry name" value="trpD"/>
    <property type="match status" value="1"/>
</dbReference>
<evidence type="ECO:0000256" key="3">
    <source>
        <dbReference type="ARBA" id="ARBA00022822"/>
    </source>
</evidence>
<dbReference type="InterPro" id="IPR017459">
    <property type="entry name" value="Glycosyl_Trfase_fam3_N_dom"/>
</dbReference>
<dbReference type="GO" id="GO:0016757">
    <property type="term" value="F:glycosyltransferase activity"/>
    <property type="evidence" value="ECO:0007669"/>
    <property type="project" value="UniProtKB-KW"/>
</dbReference>
<gene>
    <name evidence="4 7" type="primary">trpD</name>
    <name evidence="7" type="ORF">GCM10011505_09640</name>
</gene>
<dbReference type="PANTHER" id="PTHR43285:SF2">
    <property type="entry name" value="ANTHRANILATE PHOSPHORIBOSYLTRANSFERASE"/>
    <property type="match status" value="1"/>
</dbReference>
<dbReference type="HAMAP" id="MF_00211">
    <property type="entry name" value="TrpD"/>
    <property type="match status" value="1"/>
</dbReference>
<dbReference type="SUPFAM" id="SSF47648">
    <property type="entry name" value="Nucleoside phosphorylase/phosphoribosyltransferase N-terminal domain"/>
    <property type="match status" value="1"/>
</dbReference>
<feature type="binding site" evidence="4">
    <location>
        <position position="239"/>
    </location>
    <ligand>
        <name>Mg(2+)</name>
        <dbReference type="ChEBI" id="CHEBI:18420"/>
        <label>2</label>
    </ligand>
</feature>
<organism evidence="7 8">
    <name type="scientific">Tistrella bauzanensis</name>
    <dbReference type="NCBI Taxonomy" id="657419"/>
    <lineage>
        <taxon>Bacteria</taxon>
        <taxon>Pseudomonadati</taxon>
        <taxon>Pseudomonadota</taxon>
        <taxon>Alphaproteobacteria</taxon>
        <taxon>Geminicoccales</taxon>
        <taxon>Geminicoccaceae</taxon>
        <taxon>Tistrella</taxon>
    </lineage>
</organism>
<feature type="domain" description="Glycosyl transferase family 3" evidence="5">
    <location>
        <begin position="89"/>
        <end position="337"/>
    </location>
</feature>
<dbReference type="Gene3D" id="1.20.970.10">
    <property type="entry name" value="Transferase, Pyrimidine Nucleoside Phosphorylase, Chain C"/>
    <property type="match status" value="1"/>
</dbReference>
<dbReference type="PANTHER" id="PTHR43285">
    <property type="entry name" value="ANTHRANILATE PHOSPHORIBOSYLTRANSFERASE"/>
    <property type="match status" value="1"/>
</dbReference>
<feature type="domain" description="Glycosyl transferase family 3 N-terminal" evidence="6">
    <location>
        <begin position="19"/>
        <end position="80"/>
    </location>
</feature>
<dbReference type="Pfam" id="PF02885">
    <property type="entry name" value="Glycos_trans_3N"/>
    <property type="match status" value="1"/>
</dbReference>
<evidence type="ECO:0000256" key="1">
    <source>
        <dbReference type="ARBA" id="ARBA00022676"/>
    </source>
</evidence>
<feature type="binding site" evidence="4">
    <location>
        <begin position="104"/>
        <end position="107"/>
    </location>
    <ligand>
        <name>5-phospho-alpha-D-ribose 1-diphosphate</name>
        <dbReference type="ChEBI" id="CHEBI:58017"/>
    </ligand>
</feature>
<dbReference type="Gene3D" id="3.40.1030.10">
    <property type="entry name" value="Nucleoside phosphorylase/phosphoribosyltransferase catalytic domain"/>
    <property type="match status" value="1"/>
</dbReference>
<feature type="binding site" evidence="4">
    <location>
        <position position="106"/>
    </location>
    <ligand>
        <name>Mg(2+)</name>
        <dbReference type="ChEBI" id="CHEBI:18420"/>
        <label>1</label>
    </ligand>
</feature>
<dbReference type="Proteomes" id="UP000603352">
    <property type="component" value="Unassembled WGS sequence"/>
</dbReference>
<feature type="binding site" evidence="4">
    <location>
        <position position="240"/>
    </location>
    <ligand>
        <name>Mg(2+)</name>
        <dbReference type="ChEBI" id="CHEBI:18420"/>
        <label>1</label>
    </ligand>
</feature>
<evidence type="ECO:0000256" key="4">
    <source>
        <dbReference type="HAMAP-Rule" id="MF_00211"/>
    </source>
</evidence>
<feature type="binding site" evidence="4">
    <location>
        <position position="94"/>
    </location>
    <ligand>
        <name>5-phospho-alpha-D-ribose 1-diphosphate</name>
        <dbReference type="ChEBI" id="CHEBI:58017"/>
    </ligand>
</feature>
<feature type="binding site" evidence="4">
    <location>
        <begin position="97"/>
        <end position="98"/>
    </location>
    <ligand>
        <name>5-phospho-alpha-D-ribose 1-diphosphate</name>
        <dbReference type="ChEBI" id="CHEBI:58017"/>
    </ligand>
</feature>